<feature type="binding site" evidence="7">
    <location>
        <position position="369"/>
    </location>
    <ligand>
        <name>L-serine</name>
        <dbReference type="ChEBI" id="CHEBI:33384"/>
    </ligand>
</feature>
<keyword evidence="1 6" id="KW-0436">Ligase</keyword>
<comment type="similarity">
    <text evidence="6">Belongs to the class-II aminoacyl-tRNA synthetase family. Type-1 seryl-tRNA synthetase subfamily.</text>
</comment>
<dbReference type="InterPro" id="IPR002314">
    <property type="entry name" value="aa-tRNA-synt_IIb"/>
</dbReference>
<sequence length="412" mass="46919">MLDINFVRENSEKVKKGTSDKQLDPKIVDEVLALDEKRRELLVKVENLRAERNKYAKSKDIAQGKKTKSKLQKLEPQLKKAEEKFQEALWQIPNLPASDVKEGKDESENEVVRTHGEPTKFDFKPKAHWELGQDLGIIDVERAAKVSGTRFFYLKGDGVLLELALEQLALETLFKEGFVPVIPPVLIKKESMAGMGYLEHGGEEDMFVLDKDNLVLVGTSEQSIGPMHMGEILSGKDLPLRYMGISTCFRREAGSYGKDTKGSFRVHQFNKIEMFSFVRLEDGDKEHEFMLDIEEKLLQALEIPYQVIKMCSGDLGLPAARKYDLNGWFPSEGKYRELTSTSTTTDFQARRLNIKYQEKGRADFVHMLNGTAFSQRPILAILENYQQKDGSVKVPKVLQKWMGKEKITYSAS</sequence>
<keyword evidence="2 6" id="KW-0547">Nucleotide-binding</keyword>
<evidence type="ECO:0000313" key="11">
    <source>
        <dbReference type="EMBL" id="OGM70320.1"/>
    </source>
</evidence>
<keyword evidence="6" id="KW-0963">Cytoplasm</keyword>
<dbReference type="GO" id="GO:0016260">
    <property type="term" value="P:selenocysteine biosynthetic process"/>
    <property type="evidence" value="ECO:0007669"/>
    <property type="project" value="UniProtKB-UniRule"/>
</dbReference>
<dbReference type="Pfam" id="PF00587">
    <property type="entry name" value="tRNA-synt_2b"/>
    <property type="match status" value="1"/>
</dbReference>
<dbReference type="CDD" id="cd00770">
    <property type="entry name" value="SerRS_core"/>
    <property type="match status" value="1"/>
</dbReference>
<dbReference type="SUPFAM" id="SSF55681">
    <property type="entry name" value="Class II aaRS and biotin synthetases"/>
    <property type="match status" value="1"/>
</dbReference>
<proteinExistence type="inferred from homology"/>
<keyword evidence="5 6" id="KW-0030">Aminoacyl-tRNA synthetase</keyword>
<feature type="site" description="Important for serine binding" evidence="7">
    <location>
        <position position="371"/>
    </location>
</feature>
<feature type="binding site" evidence="6">
    <location>
        <position position="266"/>
    </location>
    <ligand>
        <name>ATP</name>
        <dbReference type="ChEBI" id="CHEBI:30616"/>
    </ligand>
</feature>
<dbReference type="InterPro" id="IPR015866">
    <property type="entry name" value="Ser-tRNA-synth_1_N"/>
</dbReference>
<feature type="binding site" evidence="7">
    <location>
        <position position="219"/>
    </location>
    <ligand>
        <name>L-serine</name>
        <dbReference type="ChEBI" id="CHEBI:33384"/>
    </ligand>
</feature>
<dbReference type="PIRSF" id="PIRSF001529">
    <property type="entry name" value="Ser-tRNA-synth_IIa"/>
    <property type="match status" value="1"/>
</dbReference>
<dbReference type="GO" id="GO:0005524">
    <property type="term" value="F:ATP binding"/>
    <property type="evidence" value="ECO:0007669"/>
    <property type="project" value="UniProtKB-UniRule"/>
</dbReference>
<dbReference type="Gene3D" id="3.30.930.10">
    <property type="entry name" value="Bira Bifunctional Protein, Domain 2"/>
    <property type="match status" value="1"/>
</dbReference>
<keyword evidence="9" id="KW-0175">Coiled coil</keyword>
<dbReference type="EC" id="6.1.1.11" evidence="6"/>
<dbReference type="GO" id="GO:0006434">
    <property type="term" value="P:seryl-tRNA aminoacylation"/>
    <property type="evidence" value="ECO:0007669"/>
    <property type="project" value="UniProtKB-UniRule"/>
</dbReference>
<evidence type="ECO:0000313" key="12">
    <source>
        <dbReference type="Proteomes" id="UP000178429"/>
    </source>
</evidence>
<dbReference type="PANTHER" id="PTHR11778">
    <property type="entry name" value="SERYL-TRNA SYNTHETASE"/>
    <property type="match status" value="1"/>
</dbReference>
<evidence type="ECO:0000259" key="10">
    <source>
        <dbReference type="PROSITE" id="PS50862"/>
    </source>
</evidence>
<comment type="domain">
    <text evidence="6">Consists of two distinct domains, a catalytic core and a N-terminal extension that is involved in tRNA binding.</text>
</comment>
<comment type="subcellular location">
    <subcellularLocation>
        <location evidence="6">Cytoplasm</location>
    </subcellularLocation>
</comment>
<evidence type="ECO:0000256" key="7">
    <source>
        <dbReference type="PIRSR" id="PIRSR001529-1"/>
    </source>
</evidence>
<comment type="caution">
    <text evidence="11">The sequence shown here is derived from an EMBL/GenBank/DDBJ whole genome shotgun (WGS) entry which is preliminary data.</text>
</comment>
<comment type="catalytic activity">
    <reaction evidence="6">
        <text>tRNA(Sec) + L-serine + ATP = L-seryl-tRNA(Sec) + AMP + diphosphate + H(+)</text>
        <dbReference type="Rhea" id="RHEA:42580"/>
        <dbReference type="Rhea" id="RHEA-COMP:9742"/>
        <dbReference type="Rhea" id="RHEA-COMP:10128"/>
        <dbReference type="ChEBI" id="CHEBI:15378"/>
        <dbReference type="ChEBI" id="CHEBI:30616"/>
        <dbReference type="ChEBI" id="CHEBI:33019"/>
        <dbReference type="ChEBI" id="CHEBI:33384"/>
        <dbReference type="ChEBI" id="CHEBI:78442"/>
        <dbReference type="ChEBI" id="CHEBI:78533"/>
        <dbReference type="ChEBI" id="CHEBI:456215"/>
        <dbReference type="EC" id="6.1.1.11"/>
    </reaction>
</comment>
<dbReference type="AlphaFoldDB" id="A0A1F8C2E9"/>
<dbReference type="InterPro" id="IPR002317">
    <property type="entry name" value="Ser-tRNA-ligase_type_1"/>
</dbReference>
<dbReference type="GO" id="GO:0005737">
    <property type="term" value="C:cytoplasm"/>
    <property type="evidence" value="ECO:0007669"/>
    <property type="project" value="UniProtKB-SubCell"/>
</dbReference>
<evidence type="ECO:0000256" key="6">
    <source>
        <dbReference type="HAMAP-Rule" id="MF_00176"/>
    </source>
</evidence>
<gene>
    <name evidence="6" type="primary">serS</name>
    <name evidence="11" type="ORF">A2975_04605</name>
</gene>
<dbReference type="Pfam" id="PF02403">
    <property type="entry name" value="Seryl_tRNA_N"/>
    <property type="match status" value="1"/>
</dbReference>
<feature type="binding site" evidence="6 8">
    <location>
        <begin position="250"/>
        <end position="252"/>
    </location>
    <ligand>
        <name>ATP</name>
        <dbReference type="ChEBI" id="CHEBI:30616"/>
    </ligand>
</feature>
<name>A0A1F8C2E9_9BACT</name>
<reference evidence="11 12" key="1">
    <citation type="journal article" date="2016" name="Nat. Commun.">
        <title>Thousands of microbial genomes shed light on interconnected biogeochemical processes in an aquifer system.</title>
        <authorList>
            <person name="Anantharaman K."/>
            <person name="Brown C.T."/>
            <person name="Hug L.A."/>
            <person name="Sharon I."/>
            <person name="Castelle C.J."/>
            <person name="Probst A.J."/>
            <person name="Thomas B.C."/>
            <person name="Singh A."/>
            <person name="Wilkins M.J."/>
            <person name="Karaoz U."/>
            <person name="Brodie E.L."/>
            <person name="Williams K.H."/>
            <person name="Hubbard S.S."/>
            <person name="Banfield J.F."/>
        </authorList>
    </citation>
    <scope>NUCLEOTIDE SEQUENCE [LARGE SCALE GENOMIC DNA]</scope>
</reference>
<dbReference type="Gene3D" id="1.10.287.40">
    <property type="entry name" value="Serine-tRNA synthetase, tRNA binding domain"/>
    <property type="match status" value="1"/>
</dbReference>
<feature type="binding site" evidence="6 8">
    <location>
        <begin position="337"/>
        <end position="340"/>
    </location>
    <ligand>
        <name>ATP</name>
        <dbReference type="ChEBI" id="CHEBI:30616"/>
    </ligand>
</feature>
<feature type="binding site" evidence="8">
    <location>
        <begin position="266"/>
        <end position="269"/>
    </location>
    <ligand>
        <name>ATP</name>
        <dbReference type="ChEBI" id="CHEBI:30616"/>
    </ligand>
</feature>
<evidence type="ECO:0000256" key="9">
    <source>
        <dbReference type="SAM" id="Coils"/>
    </source>
</evidence>
<protein>
    <recommendedName>
        <fullName evidence="6">Serine--tRNA ligase</fullName>
        <ecNumber evidence="6">6.1.1.11</ecNumber>
    </recommendedName>
    <alternativeName>
        <fullName evidence="6">Seryl-tRNA synthetase</fullName>
        <shortName evidence="6">SerRS</shortName>
    </alternativeName>
    <alternativeName>
        <fullName evidence="6">Seryl-tRNA(Ser/Sec) synthetase</fullName>
    </alternativeName>
</protein>
<comment type="catalytic activity">
    <reaction evidence="6">
        <text>tRNA(Ser) + L-serine + ATP = L-seryl-tRNA(Ser) + AMP + diphosphate + H(+)</text>
        <dbReference type="Rhea" id="RHEA:12292"/>
        <dbReference type="Rhea" id="RHEA-COMP:9669"/>
        <dbReference type="Rhea" id="RHEA-COMP:9703"/>
        <dbReference type="ChEBI" id="CHEBI:15378"/>
        <dbReference type="ChEBI" id="CHEBI:30616"/>
        <dbReference type="ChEBI" id="CHEBI:33019"/>
        <dbReference type="ChEBI" id="CHEBI:33384"/>
        <dbReference type="ChEBI" id="CHEBI:78442"/>
        <dbReference type="ChEBI" id="CHEBI:78533"/>
        <dbReference type="ChEBI" id="CHEBI:456215"/>
        <dbReference type="EC" id="6.1.1.11"/>
    </reaction>
</comment>
<organism evidence="11 12">
    <name type="scientific">Candidatus Woesebacteria bacterium RIFCSPLOWO2_01_FULL_44_14</name>
    <dbReference type="NCBI Taxonomy" id="1802525"/>
    <lineage>
        <taxon>Bacteria</taxon>
        <taxon>Candidatus Woeseibacteriota</taxon>
    </lineage>
</organism>
<evidence type="ECO:0000256" key="3">
    <source>
        <dbReference type="ARBA" id="ARBA00022840"/>
    </source>
</evidence>
<dbReference type="InterPro" id="IPR033729">
    <property type="entry name" value="SerRS_core"/>
</dbReference>
<dbReference type="InterPro" id="IPR042103">
    <property type="entry name" value="SerRS_1_N_sf"/>
</dbReference>
<dbReference type="HAMAP" id="MF_00176">
    <property type="entry name" value="Ser_tRNA_synth_type1"/>
    <property type="match status" value="1"/>
</dbReference>
<keyword evidence="4 6" id="KW-0648">Protein biosynthesis</keyword>
<evidence type="ECO:0000256" key="2">
    <source>
        <dbReference type="ARBA" id="ARBA00022741"/>
    </source>
</evidence>
<feature type="binding site" evidence="6">
    <location>
        <position position="371"/>
    </location>
    <ligand>
        <name>L-serine</name>
        <dbReference type="ChEBI" id="CHEBI:33384"/>
    </ligand>
</feature>
<evidence type="ECO:0000256" key="5">
    <source>
        <dbReference type="ARBA" id="ARBA00023146"/>
    </source>
</evidence>
<feature type="binding site" evidence="6 7">
    <location>
        <position position="273"/>
    </location>
    <ligand>
        <name>L-serine</name>
        <dbReference type="ChEBI" id="CHEBI:33384"/>
    </ligand>
</feature>
<dbReference type="InterPro" id="IPR006195">
    <property type="entry name" value="aa-tRNA-synth_II"/>
</dbReference>
<evidence type="ECO:0000256" key="1">
    <source>
        <dbReference type="ARBA" id="ARBA00022598"/>
    </source>
</evidence>
<comment type="function">
    <text evidence="6">Catalyzes the attachment of serine to tRNA(Ser). Is also able to aminoacylate tRNA(Sec) with serine, to form the misacylated tRNA L-seryl-tRNA(Sec), which will be further converted into selenocysteinyl-tRNA(Sec).</text>
</comment>
<dbReference type="NCBIfam" id="TIGR00414">
    <property type="entry name" value="serS"/>
    <property type="match status" value="1"/>
</dbReference>
<dbReference type="InterPro" id="IPR045864">
    <property type="entry name" value="aa-tRNA-synth_II/BPL/LPL"/>
</dbReference>
<dbReference type="SUPFAM" id="SSF46589">
    <property type="entry name" value="tRNA-binding arm"/>
    <property type="match status" value="1"/>
</dbReference>
<feature type="binding site" evidence="6">
    <location>
        <begin position="219"/>
        <end position="221"/>
    </location>
    <ligand>
        <name>L-serine</name>
        <dbReference type="ChEBI" id="CHEBI:33384"/>
    </ligand>
</feature>
<feature type="coiled-coil region" evidence="9">
    <location>
        <begin position="31"/>
        <end position="58"/>
    </location>
</feature>
<dbReference type="UniPathway" id="UPA00906">
    <property type="reaction ID" value="UER00895"/>
</dbReference>
<keyword evidence="3 6" id="KW-0067">ATP-binding</keyword>
<dbReference type="InterPro" id="IPR010978">
    <property type="entry name" value="tRNA-bd_arm"/>
</dbReference>
<comment type="pathway">
    <text evidence="6">Aminoacyl-tRNA biosynthesis; selenocysteinyl-tRNA(Sec) biosynthesis; L-seryl-tRNA(Sec) from L-serine and tRNA(Sec): step 1/1.</text>
</comment>
<dbReference type="STRING" id="1802525.A2975_04605"/>
<dbReference type="GO" id="GO:0004828">
    <property type="term" value="F:serine-tRNA ligase activity"/>
    <property type="evidence" value="ECO:0007669"/>
    <property type="project" value="UniProtKB-UniRule"/>
</dbReference>
<dbReference type="PROSITE" id="PS50862">
    <property type="entry name" value="AA_TRNA_LIGASE_II"/>
    <property type="match status" value="1"/>
</dbReference>
<feature type="domain" description="Aminoacyl-transfer RNA synthetases class-II family profile" evidence="10">
    <location>
        <begin position="154"/>
        <end position="395"/>
    </location>
</feature>
<dbReference type="Proteomes" id="UP000178429">
    <property type="component" value="Unassembled WGS sequence"/>
</dbReference>
<dbReference type="EMBL" id="MGHL01000006">
    <property type="protein sequence ID" value="OGM70320.1"/>
    <property type="molecule type" value="Genomic_DNA"/>
</dbReference>
<evidence type="ECO:0000256" key="4">
    <source>
        <dbReference type="ARBA" id="ARBA00022917"/>
    </source>
</evidence>
<evidence type="ECO:0000256" key="8">
    <source>
        <dbReference type="PIRSR" id="PIRSR001529-2"/>
    </source>
</evidence>
<feature type="binding site" evidence="7">
    <location>
        <position position="250"/>
    </location>
    <ligand>
        <name>L-serine</name>
        <dbReference type="ChEBI" id="CHEBI:33384"/>
    </ligand>
</feature>
<accession>A0A1F8C2E9</accession>
<comment type="subunit">
    <text evidence="6">Homodimer. The tRNA molecule binds across the dimer.</text>
</comment>
<dbReference type="PRINTS" id="PR00981">
    <property type="entry name" value="TRNASYNTHSER"/>
</dbReference>